<dbReference type="Proteomes" id="UP000179807">
    <property type="component" value="Unassembled WGS sequence"/>
</dbReference>
<comment type="caution">
    <text evidence="1">The sequence shown here is derived from an EMBL/GenBank/DDBJ whole genome shotgun (WGS) entry which is preliminary data.</text>
</comment>
<evidence type="ECO:0000313" key="2">
    <source>
        <dbReference type="Proteomes" id="UP000179807"/>
    </source>
</evidence>
<keyword evidence="2" id="KW-1185">Reference proteome</keyword>
<gene>
    <name evidence="1" type="ORF">TRFO_35543</name>
</gene>
<protein>
    <submittedName>
        <fullName evidence="1">Uncharacterized protein</fullName>
    </submittedName>
</protein>
<name>A0A1J4JKN0_9EUKA</name>
<dbReference type="GeneID" id="94845022"/>
<evidence type="ECO:0000313" key="1">
    <source>
        <dbReference type="EMBL" id="OHS98117.1"/>
    </source>
</evidence>
<dbReference type="InterPro" id="IPR011989">
    <property type="entry name" value="ARM-like"/>
</dbReference>
<organism evidence="1 2">
    <name type="scientific">Tritrichomonas foetus</name>
    <dbReference type="NCBI Taxonomy" id="1144522"/>
    <lineage>
        <taxon>Eukaryota</taxon>
        <taxon>Metamonada</taxon>
        <taxon>Parabasalia</taxon>
        <taxon>Tritrichomonadida</taxon>
        <taxon>Tritrichomonadidae</taxon>
        <taxon>Tritrichomonas</taxon>
    </lineage>
</organism>
<dbReference type="Gene3D" id="1.25.10.10">
    <property type="entry name" value="Leucine-rich Repeat Variant"/>
    <property type="match status" value="1"/>
</dbReference>
<dbReference type="SUPFAM" id="SSF48371">
    <property type="entry name" value="ARM repeat"/>
    <property type="match status" value="1"/>
</dbReference>
<dbReference type="InterPro" id="IPR016024">
    <property type="entry name" value="ARM-type_fold"/>
</dbReference>
<reference evidence="1" key="1">
    <citation type="submission" date="2016-10" db="EMBL/GenBank/DDBJ databases">
        <authorList>
            <person name="Benchimol M."/>
            <person name="Almeida L.G."/>
            <person name="Vasconcelos A.T."/>
            <person name="Perreira-Neves A."/>
            <person name="Rosa I.A."/>
            <person name="Tasca T."/>
            <person name="Bogo M.R."/>
            <person name="de Souza W."/>
        </authorList>
    </citation>
    <scope>NUCLEOTIDE SEQUENCE [LARGE SCALE GENOMIC DNA]</scope>
    <source>
        <strain evidence="1">K</strain>
    </source>
</reference>
<dbReference type="AlphaFoldDB" id="A0A1J4JKN0"/>
<accession>A0A1J4JKN0</accession>
<dbReference type="RefSeq" id="XP_068351254.1">
    <property type="nucleotide sequence ID" value="XM_068510318.1"/>
</dbReference>
<proteinExistence type="predicted"/>
<dbReference type="VEuPathDB" id="TrichDB:TRFO_35543"/>
<sequence length="472" mass="55044">MQFKSQLNLTEDRKINNLKLQHYEDNPDLVMPPLVPFESYHGDAKALLAQLQSFQENDILSAYKQFQEICSKNYDFPIEFLHVCLDHTLSTNPTIARTSQYFLTNLFSSHSSKSLFFNNFDLQTDEIPAYFEGILKSAFLGKTTSDFLISIFQEKKLRDELFSSQPFIDLLFSQIGTDPTTADFFGRLYFLQAFMGKFVENVQQYFLDCVINIIIHFFPKLDLLDQELVKIFIYLSSFCVNRSDSQLNIMFSTQYFPILISNYSNQNYPINFYIMCIICGLSGSSIEIASQLYEHDLIQFFGNFFKSCPNEEIQLLFVKITRNLVIYDNVDNFLFSNELISSQFFNDLLEIFSQASTKLKLKIAKLICTLAYRLKMNFIDCIINLNLIPYFVDFLYIDSDSIKVFVIKCLCAYSGIYIRTKDPKIMELLTNVDLVEAVDDYLNEFDNDFQNQQLTLALQLRDVLYEINDFNL</sequence>
<dbReference type="EMBL" id="MLAK01001074">
    <property type="protein sequence ID" value="OHS98117.1"/>
    <property type="molecule type" value="Genomic_DNA"/>
</dbReference>